<dbReference type="InterPro" id="IPR014043">
    <property type="entry name" value="Acyl_transferase_dom"/>
</dbReference>
<dbReference type="Gene3D" id="3.10.129.110">
    <property type="entry name" value="Polyketide synthase dehydratase"/>
    <property type="match status" value="1"/>
</dbReference>
<dbReference type="SUPFAM" id="SSF47336">
    <property type="entry name" value="ACP-like"/>
    <property type="match status" value="1"/>
</dbReference>
<keyword evidence="2" id="KW-0597">Phosphoprotein</keyword>
<dbReference type="Pfam" id="PF14765">
    <property type="entry name" value="PS-DH"/>
    <property type="match status" value="1"/>
</dbReference>
<dbReference type="GO" id="GO:0006633">
    <property type="term" value="P:fatty acid biosynthetic process"/>
    <property type="evidence" value="ECO:0007669"/>
    <property type="project" value="InterPro"/>
</dbReference>
<feature type="compositionally biased region" description="Basic and acidic residues" evidence="5">
    <location>
        <begin position="1128"/>
        <end position="1142"/>
    </location>
</feature>
<dbReference type="Gene3D" id="3.40.50.720">
    <property type="entry name" value="NAD(P)-binding Rossmann-like Domain"/>
    <property type="match status" value="1"/>
</dbReference>
<dbReference type="PANTHER" id="PTHR43074">
    <property type="entry name" value="OMEGA-3 POLYUNSATURATED FATTY ACID SYNTHASE PFAB-RELATED"/>
    <property type="match status" value="1"/>
</dbReference>
<dbReference type="PANTHER" id="PTHR43074:SF1">
    <property type="entry name" value="BETA-KETOACYL SYNTHASE FAMILY PROTEIN-RELATED"/>
    <property type="match status" value="1"/>
</dbReference>
<evidence type="ECO:0000256" key="2">
    <source>
        <dbReference type="ARBA" id="ARBA00022553"/>
    </source>
</evidence>
<dbReference type="Gene3D" id="3.30.70.250">
    <property type="entry name" value="Malonyl-CoA ACP transacylase, ACP-binding"/>
    <property type="match status" value="1"/>
</dbReference>
<dbReference type="SMART" id="SM00822">
    <property type="entry name" value="PKS_KR"/>
    <property type="match status" value="1"/>
</dbReference>
<feature type="active site" description="Proton acceptor; for dehydratase activity" evidence="4">
    <location>
        <position position="1642"/>
    </location>
</feature>
<organism evidence="8 9">
    <name type="scientific">Thermomonospora umbrina</name>
    <dbReference type="NCBI Taxonomy" id="111806"/>
    <lineage>
        <taxon>Bacteria</taxon>
        <taxon>Bacillati</taxon>
        <taxon>Actinomycetota</taxon>
        <taxon>Actinomycetes</taxon>
        <taxon>Streptosporangiales</taxon>
        <taxon>Thermomonosporaceae</taxon>
        <taxon>Thermomonospora</taxon>
    </lineage>
</organism>
<dbReference type="Gene3D" id="1.10.1200.10">
    <property type="entry name" value="ACP-like"/>
    <property type="match status" value="1"/>
</dbReference>
<dbReference type="GO" id="GO:0004315">
    <property type="term" value="F:3-oxoacyl-[acyl-carrier-protein] synthase activity"/>
    <property type="evidence" value="ECO:0007669"/>
    <property type="project" value="InterPro"/>
</dbReference>
<dbReference type="InterPro" id="IPR042104">
    <property type="entry name" value="PKS_dehydratase_sf"/>
</dbReference>
<dbReference type="CDD" id="cd00833">
    <property type="entry name" value="PKS"/>
    <property type="match status" value="1"/>
</dbReference>
<comment type="caution">
    <text evidence="8">The sequence shown here is derived from an EMBL/GenBank/DDBJ whole genome shotgun (WGS) entry which is preliminary data.</text>
</comment>
<gene>
    <name evidence="8" type="ORF">DFJ69_0603</name>
</gene>
<dbReference type="Pfam" id="PF02801">
    <property type="entry name" value="Ketoacyl-synt_C"/>
    <property type="match status" value="1"/>
</dbReference>
<feature type="compositionally biased region" description="Pro residues" evidence="5">
    <location>
        <begin position="999"/>
        <end position="1020"/>
    </location>
</feature>
<feature type="domain" description="PKS/mFAS DH" evidence="7">
    <location>
        <begin position="1605"/>
        <end position="1890"/>
    </location>
</feature>
<keyword evidence="3" id="KW-0808">Transferase</keyword>
<accession>A0A3D9SLE4</accession>
<keyword evidence="9" id="KW-1185">Reference proteome</keyword>
<dbReference type="SMART" id="SM00825">
    <property type="entry name" value="PKS_KS"/>
    <property type="match status" value="1"/>
</dbReference>
<keyword evidence="1" id="KW-0596">Phosphopantetheine</keyword>
<feature type="region of interest" description="C-terminal hotdog fold" evidence="4">
    <location>
        <begin position="1751"/>
        <end position="1890"/>
    </location>
</feature>
<dbReference type="InterPro" id="IPR014030">
    <property type="entry name" value="Ketoacyl_synth_N"/>
</dbReference>
<dbReference type="PROSITE" id="PS00606">
    <property type="entry name" value="KS3_1"/>
    <property type="match status" value="1"/>
</dbReference>
<dbReference type="Pfam" id="PF00109">
    <property type="entry name" value="ketoacyl-synt"/>
    <property type="match status" value="1"/>
</dbReference>
<dbReference type="InterPro" id="IPR013968">
    <property type="entry name" value="PKS_KR"/>
</dbReference>
<dbReference type="InterPro" id="IPR016035">
    <property type="entry name" value="Acyl_Trfase/lysoPLipase"/>
</dbReference>
<dbReference type="InterPro" id="IPR016036">
    <property type="entry name" value="Malonyl_transacylase_ACP-bd"/>
</dbReference>
<evidence type="ECO:0000256" key="3">
    <source>
        <dbReference type="ARBA" id="ARBA00022679"/>
    </source>
</evidence>
<dbReference type="InterPro" id="IPR049900">
    <property type="entry name" value="PKS_mFAS_DH"/>
</dbReference>
<feature type="domain" description="Ketosynthase family 3 (KS3)" evidence="6">
    <location>
        <begin position="8"/>
        <end position="465"/>
    </location>
</feature>
<dbReference type="InterPro" id="IPR036736">
    <property type="entry name" value="ACP-like_sf"/>
</dbReference>
<dbReference type="SUPFAM" id="SSF53901">
    <property type="entry name" value="Thiolase-like"/>
    <property type="match status" value="1"/>
</dbReference>
<dbReference type="InterPro" id="IPR036291">
    <property type="entry name" value="NAD(P)-bd_dom_sf"/>
</dbReference>
<feature type="region of interest" description="N-terminal hotdog fold" evidence="4">
    <location>
        <begin position="1605"/>
        <end position="1736"/>
    </location>
</feature>
<dbReference type="Pfam" id="PF08659">
    <property type="entry name" value="KR"/>
    <property type="match status" value="1"/>
</dbReference>
<dbReference type="InterPro" id="IPR057326">
    <property type="entry name" value="KR_dom"/>
</dbReference>
<evidence type="ECO:0000259" key="7">
    <source>
        <dbReference type="PROSITE" id="PS52019"/>
    </source>
</evidence>
<sequence length="1890" mass="199286">MPGTARRQCPIAIVGLDAVMPGALDVADFWRNVVTGRDLITDVPATHWRVEDYHDPDPTAPDRTYCRRGAFLPEVEFDPTAFGILPKALSATDTSQLLSLFVAGRLLSRMTERGVGAGAGERVGVILGCTALELLGVMAMRMGRPLWLNGLRRQGIPEQEAQQICDRIVDDGFLPWQESTFPGLLSNVVAGRIAKTFDLHGTNCTLDAACASSLAALSMAIAELELHRCDVVLTGGVDTLNDPVTYLCFSKTPALSFTGDCRPFAEGADGTMLGEGLAMFALKRLDDAERDGDPIHAVIRGIGSSSDGQSTAIYLPQESGQARALRGAYELAGYGPETVELVEAHGTGTVAGDLTEMAALRKVFDESGRGDRQWCAVGSVKSQIGHTKAAAGAAGLLKAVLALQHGVLPPTIKVERPEPALDLETSPFYLNTVARPWVHPTGDPRRASVSSFGFGGTNFHLTLEEYVGDRKAPRRRVLPSELVLLSADSPGELRARCATIDTGGGPAAVARRSQGEFQKDAGARLAVVAESDADLAEKLARAGDLIERSPDGEFSFPGLHYRPGPASQGRVAFLFPGQGAQYVGMSADLAMAYPTALAVWDEIARHEVGDVVRDAVFPIPAFGDFERTTQERWLTATEQAQPAMAAHSLVLLALLRDLGIRPDCTAGHSFGELVALHAAGVLTAPDLLRVARHRGQSMNEAVTVPTGMVAVAADADTVQAALAACGGEDLWVTGYNAPAQTIVSGTRKAIDALRDELAGRGLGARPLDTSLAFHSPLLRDAIEPFSKFLQDIEVASPDRPVYGNANAEPYPAEPDEIRHMIAAHVAAPVRFGEEIEAMYAAGVRTFVEVGAGTVLTGLVRQVLGDRDHCAVSLDRRGTDGVTGLNNGLGLLAVQGITGDYERLWDGYPPQPEDTASTTSEVSRLAVRISGTNYGKPYPFDEQDVREAPPRPAAAAIPATSDEMLQRTTEVHLAYQRMLSESHQKFLELAERSFAGTPEGAPPPMPALPPQPAVPPHPVEPPAESRVEGTAPPSEATDLRPDNVRTFVLSVIEDKTGYPTDMLKDELELDRDLGIDSIKRVEILSSLEGIVPSLNDIDKALLDDLAALRTIGDVIAKAEELLAGTPRPAPRDETPPHAEEVTPVHRQVPRAVPSPCTGLGMAGLGEGRIAVTDDLGGVAPLLVTELAARGIEAEVVDTVPDDAGGVVLLDGLRDVRSIDEALEVQRSCFRTARALATRMAEQGGIFVTVQNGGGDFGLTGSTPSVAWLAGLSALARTAAAEWPAAGVKAIDCALPDASEAAAAIARELAEGGPALNVGLRADGTRVTLRYEQTVPDDQVSEGVPAALGDAPVIVASGGARGITAVALRALSAASRPRLVLLGRTELNDEPSGLADAEDEAAVVGALARRATAGADPLEIRATARDVLAVREIKASMAAFAAAGAEARYLCVDVRDDTAVATALERVRREWGPITGFVHGAGVLADGLLSAKEDAQFDRVFDTKLEGLRSLLAATERDPLRLLCAFSSVSAHLGTPGQCDYAMANETLEHVLVAEGARRPDCLVRAIAWGPWSGGMVSEALAARFRSAGYGLIPYEAGGDAFLAELSEPTGVRVIRSAPPLLRPPRTAARLKIDEAGHLHLADHTIADVPVVPAAVVLEWFLAAADDARPGEGRPLLRDFKVYRGLKLPRFADGGHRLTVCAGDIGSEPPSRGGLELRLSDDTGRPCYRAIVPGSTSPEEATNGHWTPPQDLISLGSAGELYSTGVLFHGPAFQALESVDGVSAGGARATVIGTRGLGWASGRHWRSDPGAVDGALQLAGLWAGHALGAATLPMGVRECRVRRGGLIDEPATCLVLAGETAAAHAECDVVLLDADGTARIELRGVHLVRRPS</sequence>
<dbReference type="RefSeq" id="WP_116021055.1">
    <property type="nucleotide sequence ID" value="NZ_QTTT01000001.1"/>
</dbReference>
<dbReference type="PROSITE" id="PS52004">
    <property type="entry name" value="KS3_2"/>
    <property type="match status" value="1"/>
</dbReference>
<evidence type="ECO:0000256" key="5">
    <source>
        <dbReference type="SAM" id="MobiDB-lite"/>
    </source>
</evidence>
<dbReference type="OrthoDB" id="4537517at2"/>
<dbReference type="SMART" id="SM00827">
    <property type="entry name" value="PKS_AT"/>
    <property type="match status" value="1"/>
</dbReference>
<feature type="region of interest" description="Disordered" evidence="5">
    <location>
        <begin position="994"/>
        <end position="1040"/>
    </location>
</feature>
<reference evidence="8 9" key="1">
    <citation type="submission" date="2018-08" db="EMBL/GenBank/DDBJ databases">
        <title>Sequencing the genomes of 1000 actinobacteria strains.</title>
        <authorList>
            <person name="Klenk H.-P."/>
        </authorList>
    </citation>
    <scope>NUCLEOTIDE SEQUENCE [LARGE SCALE GENOMIC DNA]</scope>
    <source>
        <strain evidence="8 9">DSM 43927</strain>
    </source>
</reference>
<dbReference type="EMBL" id="QTTT01000001">
    <property type="protein sequence ID" value="REE95220.1"/>
    <property type="molecule type" value="Genomic_DNA"/>
</dbReference>
<dbReference type="InterPro" id="IPR052568">
    <property type="entry name" value="PKS-FAS_Synthase"/>
</dbReference>
<evidence type="ECO:0000313" key="9">
    <source>
        <dbReference type="Proteomes" id="UP000256661"/>
    </source>
</evidence>
<dbReference type="InterPro" id="IPR001227">
    <property type="entry name" value="Ac_transferase_dom_sf"/>
</dbReference>
<feature type="active site" description="Proton donor; for dehydratase activity" evidence="4">
    <location>
        <position position="1811"/>
    </location>
</feature>
<evidence type="ECO:0000313" key="8">
    <source>
        <dbReference type="EMBL" id="REE95220.1"/>
    </source>
</evidence>
<dbReference type="PROSITE" id="PS52019">
    <property type="entry name" value="PKS_MFAS_DH"/>
    <property type="match status" value="1"/>
</dbReference>
<dbReference type="InterPro" id="IPR016039">
    <property type="entry name" value="Thiolase-like"/>
</dbReference>
<feature type="region of interest" description="Disordered" evidence="5">
    <location>
        <begin position="1121"/>
        <end position="1151"/>
    </location>
</feature>
<dbReference type="SUPFAM" id="SSF52151">
    <property type="entry name" value="FabD/lysophospholipase-like"/>
    <property type="match status" value="1"/>
</dbReference>
<proteinExistence type="predicted"/>
<dbReference type="Proteomes" id="UP000256661">
    <property type="component" value="Unassembled WGS sequence"/>
</dbReference>
<dbReference type="Pfam" id="PF00698">
    <property type="entry name" value="Acyl_transf_1"/>
    <property type="match status" value="1"/>
</dbReference>
<dbReference type="Gene3D" id="3.40.366.10">
    <property type="entry name" value="Malonyl-Coenzyme A Acyl Carrier Protein, domain 2"/>
    <property type="match status" value="1"/>
</dbReference>
<dbReference type="Gene3D" id="3.40.47.10">
    <property type="match status" value="1"/>
</dbReference>
<evidence type="ECO:0000259" key="6">
    <source>
        <dbReference type="PROSITE" id="PS52004"/>
    </source>
</evidence>
<dbReference type="InterPro" id="IPR018201">
    <property type="entry name" value="Ketoacyl_synth_AS"/>
</dbReference>
<evidence type="ECO:0000256" key="4">
    <source>
        <dbReference type="PROSITE-ProRule" id="PRU01363"/>
    </source>
</evidence>
<protein>
    <submittedName>
        <fullName evidence="8">Polyketide-type polyunsaturated fatty acid synthase PfaA</fullName>
    </submittedName>
</protein>
<evidence type="ECO:0000256" key="1">
    <source>
        <dbReference type="ARBA" id="ARBA00022450"/>
    </source>
</evidence>
<dbReference type="SUPFAM" id="SSF51735">
    <property type="entry name" value="NAD(P)-binding Rossmann-fold domains"/>
    <property type="match status" value="1"/>
</dbReference>
<name>A0A3D9SLE4_9ACTN</name>
<dbReference type="InterPro" id="IPR020841">
    <property type="entry name" value="PKS_Beta-ketoAc_synthase_dom"/>
</dbReference>
<dbReference type="InterPro" id="IPR014031">
    <property type="entry name" value="Ketoacyl_synth_C"/>
</dbReference>
<dbReference type="InterPro" id="IPR049551">
    <property type="entry name" value="PKS_DH_C"/>
</dbReference>
<dbReference type="SUPFAM" id="SSF55048">
    <property type="entry name" value="Probable ACP-binding domain of malonyl-CoA ACP transacylase"/>
    <property type="match status" value="1"/>
</dbReference>